<dbReference type="PANTHER" id="PTHR34846">
    <property type="entry name" value="4-CARBOXYMUCONOLACTONE DECARBOXYLASE FAMILY PROTEIN (AFU_ORTHOLOGUE AFUA_6G11590)"/>
    <property type="match status" value="1"/>
</dbReference>
<protein>
    <submittedName>
        <fullName evidence="2">AhpD family alkylhydroperoxidase</fullName>
    </submittedName>
</protein>
<evidence type="ECO:0000259" key="1">
    <source>
        <dbReference type="Pfam" id="PF02627"/>
    </source>
</evidence>
<evidence type="ECO:0000313" key="3">
    <source>
        <dbReference type="Proteomes" id="UP001519295"/>
    </source>
</evidence>
<sequence length="207" mass="22958">MARIRLLPAEEFPEDLRAELAADSRTPLELGNLRFYAHRPELARAYATYMGELRRPGLLSRRLVELVRLRVAFHNQCRSCMAVRYADAADEGVDENLVCQLAGPDEAPDLTEAERAALRFADRMATDHLSIDDATIADLGAHFAEAEIVELGMNIAAFVGYGRLSMAFDMVDELPERFRSTSGALVTQWNAEGESDSITLGATRAQR</sequence>
<proteinExistence type="predicted"/>
<dbReference type="InterPro" id="IPR029032">
    <property type="entry name" value="AhpD-like"/>
</dbReference>
<reference evidence="2 3" key="1">
    <citation type="submission" date="2021-03" db="EMBL/GenBank/DDBJ databases">
        <title>Sequencing the genomes of 1000 actinobacteria strains.</title>
        <authorList>
            <person name="Klenk H.-P."/>
        </authorList>
    </citation>
    <scope>NUCLEOTIDE SEQUENCE [LARGE SCALE GENOMIC DNA]</scope>
    <source>
        <strain evidence="2 3">DSM 45256</strain>
    </source>
</reference>
<dbReference type="InterPro" id="IPR003779">
    <property type="entry name" value="CMD-like"/>
</dbReference>
<name>A0ABS4VQK6_9PSEU</name>
<dbReference type="RefSeq" id="WP_210026211.1">
    <property type="nucleotide sequence ID" value="NZ_JAGINU010000001.1"/>
</dbReference>
<dbReference type="PANTHER" id="PTHR34846:SF10">
    <property type="entry name" value="CYTOPLASMIC PROTEIN"/>
    <property type="match status" value="1"/>
</dbReference>
<feature type="domain" description="Carboxymuconolactone decarboxylase-like" evidence="1">
    <location>
        <begin position="40"/>
        <end position="122"/>
    </location>
</feature>
<dbReference type="EMBL" id="JAGINU010000001">
    <property type="protein sequence ID" value="MBP2366198.1"/>
    <property type="molecule type" value="Genomic_DNA"/>
</dbReference>
<accession>A0ABS4VQK6</accession>
<gene>
    <name evidence="2" type="ORF">JOF36_001894</name>
</gene>
<comment type="caution">
    <text evidence="2">The sequence shown here is derived from an EMBL/GenBank/DDBJ whole genome shotgun (WGS) entry which is preliminary data.</text>
</comment>
<evidence type="ECO:0000313" key="2">
    <source>
        <dbReference type="EMBL" id="MBP2366198.1"/>
    </source>
</evidence>
<dbReference type="Gene3D" id="1.20.1290.10">
    <property type="entry name" value="AhpD-like"/>
    <property type="match status" value="1"/>
</dbReference>
<dbReference type="SUPFAM" id="SSF69118">
    <property type="entry name" value="AhpD-like"/>
    <property type="match status" value="1"/>
</dbReference>
<keyword evidence="3" id="KW-1185">Reference proteome</keyword>
<dbReference type="Proteomes" id="UP001519295">
    <property type="component" value="Unassembled WGS sequence"/>
</dbReference>
<organism evidence="2 3">
    <name type="scientific">Pseudonocardia parietis</name>
    <dbReference type="NCBI Taxonomy" id="570936"/>
    <lineage>
        <taxon>Bacteria</taxon>
        <taxon>Bacillati</taxon>
        <taxon>Actinomycetota</taxon>
        <taxon>Actinomycetes</taxon>
        <taxon>Pseudonocardiales</taxon>
        <taxon>Pseudonocardiaceae</taxon>
        <taxon>Pseudonocardia</taxon>
    </lineage>
</organism>
<dbReference type="Pfam" id="PF02627">
    <property type="entry name" value="CMD"/>
    <property type="match status" value="1"/>
</dbReference>